<dbReference type="EMBL" id="RHQL01000027">
    <property type="protein sequence ID" value="RRV03845.1"/>
    <property type="molecule type" value="Genomic_DNA"/>
</dbReference>
<comment type="caution">
    <text evidence="10">The sequence shown here is derived from an EMBL/GenBank/DDBJ whole genome shotgun (WGS) entry which is preliminary data.</text>
</comment>
<keyword evidence="3 10" id="KW-0489">Methyltransferase</keyword>
<dbReference type="EC" id="2.1.1.72" evidence="2"/>
<dbReference type="SUPFAM" id="SSF53335">
    <property type="entry name" value="S-adenosyl-L-methionine-dependent methyltransferases"/>
    <property type="match status" value="1"/>
</dbReference>
<dbReference type="InterPro" id="IPR022749">
    <property type="entry name" value="D12N6_MeTrfase_N"/>
</dbReference>
<accession>A0A3R8W085</accession>
<evidence type="ECO:0000256" key="7">
    <source>
        <dbReference type="ARBA" id="ARBA00047942"/>
    </source>
</evidence>
<dbReference type="GO" id="GO:0003677">
    <property type="term" value="F:DNA binding"/>
    <property type="evidence" value="ECO:0007669"/>
    <property type="project" value="InterPro"/>
</dbReference>
<dbReference type="Gene3D" id="3.40.50.150">
    <property type="entry name" value="Vaccinia Virus protein VP39"/>
    <property type="match status" value="1"/>
</dbReference>
<dbReference type="Proteomes" id="UP000276506">
    <property type="component" value="Unassembled WGS sequence"/>
</dbReference>
<dbReference type="Gene3D" id="1.20.1260.30">
    <property type="match status" value="1"/>
</dbReference>
<keyword evidence="5" id="KW-0949">S-adenosyl-L-methionine</keyword>
<keyword evidence="4 10" id="KW-0808">Transferase</keyword>
<protein>
    <recommendedName>
        <fullName evidence="2">site-specific DNA-methyltransferase (adenine-specific)</fullName>
        <ecNumber evidence="2">2.1.1.72</ecNumber>
    </recommendedName>
</protein>
<reference evidence="10 11" key="1">
    <citation type="submission" date="2018-10" db="EMBL/GenBank/DDBJ databases">
        <title>Transmission dynamics of multidrug resistant bacteria on intensive care unit surfaces.</title>
        <authorList>
            <person name="D'Souza A.W."/>
            <person name="Potter R.F."/>
            <person name="Wallace M."/>
            <person name="Shupe A."/>
            <person name="Patel S."/>
            <person name="Sun S."/>
            <person name="Gul D."/>
            <person name="Kwon J.H."/>
            <person name="Andleeb S."/>
            <person name="Burnham C.-A.D."/>
            <person name="Dantas G."/>
        </authorList>
    </citation>
    <scope>NUCLEOTIDE SEQUENCE [LARGE SCALE GENOMIC DNA]</scope>
    <source>
        <strain evidence="10 11">PX_177</strain>
    </source>
</reference>
<evidence type="ECO:0000256" key="3">
    <source>
        <dbReference type="ARBA" id="ARBA00022603"/>
    </source>
</evidence>
<evidence type="ECO:0000256" key="1">
    <source>
        <dbReference type="ARBA" id="ARBA00006594"/>
    </source>
</evidence>
<dbReference type="FunFam" id="3.40.50.150:FF:000240">
    <property type="entry name" value="Type I restriction-modification system, M subunit"/>
    <property type="match status" value="1"/>
</dbReference>
<gene>
    <name evidence="10" type="ORF">EGJ28_23055</name>
</gene>
<dbReference type="InterPro" id="IPR003356">
    <property type="entry name" value="DNA_methylase_A-5"/>
</dbReference>
<dbReference type="InterPro" id="IPR029063">
    <property type="entry name" value="SAM-dependent_MTases_sf"/>
</dbReference>
<comment type="catalytic activity">
    <reaction evidence="7">
        <text>a 2'-deoxyadenosine in DNA + S-adenosyl-L-methionine = an N(6)-methyl-2'-deoxyadenosine in DNA + S-adenosyl-L-homocysteine + H(+)</text>
        <dbReference type="Rhea" id="RHEA:15197"/>
        <dbReference type="Rhea" id="RHEA-COMP:12418"/>
        <dbReference type="Rhea" id="RHEA-COMP:12419"/>
        <dbReference type="ChEBI" id="CHEBI:15378"/>
        <dbReference type="ChEBI" id="CHEBI:57856"/>
        <dbReference type="ChEBI" id="CHEBI:59789"/>
        <dbReference type="ChEBI" id="CHEBI:90615"/>
        <dbReference type="ChEBI" id="CHEBI:90616"/>
        <dbReference type="EC" id="2.1.1.72"/>
    </reaction>
</comment>
<evidence type="ECO:0000259" key="9">
    <source>
        <dbReference type="Pfam" id="PF12161"/>
    </source>
</evidence>
<evidence type="ECO:0000259" key="8">
    <source>
        <dbReference type="Pfam" id="PF02384"/>
    </source>
</evidence>
<evidence type="ECO:0000256" key="6">
    <source>
        <dbReference type="ARBA" id="ARBA00022747"/>
    </source>
</evidence>
<dbReference type="InterPro" id="IPR038333">
    <property type="entry name" value="T1MK-like_N_sf"/>
</dbReference>
<dbReference type="GO" id="GO:0032259">
    <property type="term" value="P:methylation"/>
    <property type="evidence" value="ECO:0007669"/>
    <property type="project" value="UniProtKB-KW"/>
</dbReference>
<dbReference type="Pfam" id="PF02384">
    <property type="entry name" value="N6_Mtase"/>
    <property type="match status" value="1"/>
</dbReference>
<comment type="similarity">
    <text evidence="1">Belongs to the N(4)/N(6)-methyltransferase family.</text>
</comment>
<dbReference type="InterPro" id="IPR052916">
    <property type="entry name" value="Type-I_RE_MTase_Subunit"/>
</dbReference>
<dbReference type="GO" id="GO:0009007">
    <property type="term" value="F:site-specific DNA-methyltransferase (adenine-specific) activity"/>
    <property type="evidence" value="ECO:0007669"/>
    <property type="project" value="UniProtKB-EC"/>
</dbReference>
<evidence type="ECO:0000313" key="10">
    <source>
        <dbReference type="EMBL" id="RRV03845.1"/>
    </source>
</evidence>
<dbReference type="PANTHER" id="PTHR42998:SF1">
    <property type="entry name" value="TYPE I RESTRICTION ENZYME HINDI METHYLASE SUBUNIT"/>
    <property type="match status" value="1"/>
</dbReference>
<evidence type="ECO:0000256" key="2">
    <source>
        <dbReference type="ARBA" id="ARBA00011900"/>
    </source>
</evidence>
<dbReference type="PRINTS" id="PR00507">
    <property type="entry name" value="N12N6MTFRASE"/>
</dbReference>
<sequence>MTDLAQLSQALLAAVPVAGSIGNQSLFEQLHGQFAELTEEQFWVARDALIEQGVLVKGRGRGGSVLRAQASGSSLADQVLNKARERFEPAAVAEVSAAYVADAAASVSKGRAAKVQQATSLAAMEKTLWATADKLRANMDAAEYKHIVLGLIFLKYISDSFASRRAELERKLLDENDDYYLGDDDPEALNAELEDRDYYREVNVFWVPEVARWEAIRASAKQVDIGKRIDEALAAIEAENPRLKNILDKRYARAQLPDGKLGELVDLISTIGFGDDTSKARDLLGQVYEYFLGQFASAEGKKGGQFYTPASIVKTLVAVLNPHHGKVYDPCCGSGGMFVQSEKFIEAHGGKLGDVSIYGQESNPTTWRLAAMNLAIRGIDFNLGKEPADTFIRNQHSDLRADFVLANPPFNISDWWHGSLEGDPRWVYGTPPQGNANYAWLQHMLHHLKPNGRAGIVLANGSMSSSQNSEGDIRKAMVEADVVEVMVALPGQLFFNTQIPACLWFLAKQKTARPGEVLFIDARKLGTRVSRVQIELTDADIERIAQTVANWRGEPLDKGGEIGEYADIPGFCRSVKLAEIAEHGHVLTPGRYVGAEEVEDDDEAFAEKMQRLTRQLGEQMQKGAQLDQLIRQKLGGLGYEC</sequence>
<evidence type="ECO:0000256" key="5">
    <source>
        <dbReference type="ARBA" id="ARBA00022691"/>
    </source>
</evidence>
<dbReference type="Pfam" id="PF12161">
    <property type="entry name" value="HsdM_N"/>
    <property type="match status" value="1"/>
</dbReference>
<dbReference type="PANTHER" id="PTHR42998">
    <property type="entry name" value="TYPE I RESTRICTION ENZYME HINDVIIP M PROTEIN-RELATED"/>
    <property type="match status" value="1"/>
</dbReference>
<dbReference type="AlphaFoldDB" id="A0A3R8W085"/>
<proteinExistence type="inferred from homology"/>
<evidence type="ECO:0000256" key="4">
    <source>
        <dbReference type="ARBA" id="ARBA00022679"/>
    </source>
</evidence>
<dbReference type="GO" id="GO:0008170">
    <property type="term" value="F:N-methyltransferase activity"/>
    <property type="evidence" value="ECO:0007669"/>
    <property type="project" value="InterPro"/>
</dbReference>
<feature type="domain" description="DNA methylase adenine-specific" evidence="8">
    <location>
        <begin position="280"/>
        <end position="601"/>
    </location>
</feature>
<organism evidence="10 11">
    <name type="scientific">Stutzerimonas xanthomarina</name>
    <dbReference type="NCBI Taxonomy" id="271420"/>
    <lineage>
        <taxon>Bacteria</taxon>
        <taxon>Pseudomonadati</taxon>
        <taxon>Pseudomonadota</taxon>
        <taxon>Gammaproteobacteria</taxon>
        <taxon>Pseudomonadales</taxon>
        <taxon>Pseudomonadaceae</taxon>
        <taxon>Stutzerimonas</taxon>
    </lineage>
</organism>
<dbReference type="GO" id="GO:0009307">
    <property type="term" value="P:DNA restriction-modification system"/>
    <property type="evidence" value="ECO:0007669"/>
    <property type="project" value="UniProtKB-KW"/>
</dbReference>
<dbReference type="RefSeq" id="WP_125940468.1">
    <property type="nucleotide sequence ID" value="NZ_RHQL01000027.1"/>
</dbReference>
<name>A0A3R8W085_9GAMM</name>
<keyword evidence="6" id="KW-0680">Restriction system</keyword>
<evidence type="ECO:0000313" key="11">
    <source>
        <dbReference type="Proteomes" id="UP000276506"/>
    </source>
</evidence>
<feature type="domain" description="N6 adenine-specific DNA methyltransferase N-terminal" evidence="9">
    <location>
        <begin position="124"/>
        <end position="267"/>
    </location>
</feature>